<evidence type="ECO:0000313" key="2">
    <source>
        <dbReference type="EMBL" id="KAF2429367.1"/>
    </source>
</evidence>
<name>A0A9P4TXZ8_9PEZI</name>
<reference evidence="2" key="1">
    <citation type="journal article" date="2020" name="Stud. Mycol.">
        <title>101 Dothideomycetes genomes: a test case for predicting lifestyles and emergence of pathogens.</title>
        <authorList>
            <person name="Haridas S."/>
            <person name="Albert R."/>
            <person name="Binder M."/>
            <person name="Bloem J."/>
            <person name="Labutti K."/>
            <person name="Salamov A."/>
            <person name="Andreopoulos B."/>
            <person name="Baker S."/>
            <person name="Barry K."/>
            <person name="Bills G."/>
            <person name="Bluhm B."/>
            <person name="Cannon C."/>
            <person name="Castanera R."/>
            <person name="Culley D."/>
            <person name="Daum C."/>
            <person name="Ezra D."/>
            <person name="Gonzalez J."/>
            <person name="Henrissat B."/>
            <person name="Kuo A."/>
            <person name="Liang C."/>
            <person name="Lipzen A."/>
            <person name="Lutzoni F."/>
            <person name="Magnuson J."/>
            <person name="Mondo S."/>
            <person name="Nolan M."/>
            <person name="Ohm R."/>
            <person name="Pangilinan J."/>
            <person name="Park H.-J."/>
            <person name="Ramirez L."/>
            <person name="Alfaro M."/>
            <person name="Sun H."/>
            <person name="Tritt A."/>
            <person name="Yoshinaga Y."/>
            <person name="Zwiers L.-H."/>
            <person name="Turgeon B."/>
            <person name="Goodwin S."/>
            <person name="Spatafora J."/>
            <person name="Crous P."/>
            <person name="Grigoriev I."/>
        </authorList>
    </citation>
    <scope>NUCLEOTIDE SEQUENCE</scope>
    <source>
        <strain evidence="2">CBS 130266</strain>
    </source>
</reference>
<sequence length="278" mass="31287">MDEKGFLISILQKTKRIFTISANPNGPKRGAGQDGSREWITCIATICQDRSYIPPALIYPAVSGNIQDSWIHEVVPEDFYAYFASSPSGWTNDELGYSWLVKAGLQPFDPQVVLSRISTNKNDRPSTGTSGSSTASVLDPQNVRKVRQLIRRVKHTNPSRDVQMLSNAFVTLATNNACLTAKVEGLTKAIHIAEKRQKKGIPVLPAALLQPNEGKSQFWSPTKLKDEERITNAKKTAQEEEKIRKAEEKRDKQRRKEDQAIMVAQRKSDRERERLAKK</sequence>
<proteinExistence type="predicted"/>
<feature type="compositionally biased region" description="Basic and acidic residues" evidence="1">
    <location>
        <begin position="266"/>
        <end position="278"/>
    </location>
</feature>
<feature type="region of interest" description="Disordered" evidence="1">
    <location>
        <begin position="214"/>
        <end position="278"/>
    </location>
</feature>
<dbReference type="AlphaFoldDB" id="A0A9P4TXZ8"/>
<evidence type="ECO:0000256" key="1">
    <source>
        <dbReference type="SAM" id="MobiDB-lite"/>
    </source>
</evidence>
<accession>A0A9P4TXZ8</accession>
<dbReference type="EMBL" id="MU007047">
    <property type="protein sequence ID" value="KAF2429367.1"/>
    <property type="molecule type" value="Genomic_DNA"/>
</dbReference>
<evidence type="ECO:0008006" key="4">
    <source>
        <dbReference type="Google" id="ProtNLM"/>
    </source>
</evidence>
<evidence type="ECO:0000313" key="3">
    <source>
        <dbReference type="Proteomes" id="UP000800235"/>
    </source>
</evidence>
<dbReference type="OrthoDB" id="3695345at2759"/>
<gene>
    <name evidence="2" type="ORF">EJ08DRAFT_661690</name>
</gene>
<protein>
    <recommendedName>
        <fullName evidence="4">DDE-1 domain-containing protein</fullName>
    </recommendedName>
</protein>
<keyword evidence="3" id="KW-1185">Reference proteome</keyword>
<organism evidence="2 3">
    <name type="scientific">Tothia fuscella</name>
    <dbReference type="NCBI Taxonomy" id="1048955"/>
    <lineage>
        <taxon>Eukaryota</taxon>
        <taxon>Fungi</taxon>
        <taxon>Dikarya</taxon>
        <taxon>Ascomycota</taxon>
        <taxon>Pezizomycotina</taxon>
        <taxon>Dothideomycetes</taxon>
        <taxon>Pleosporomycetidae</taxon>
        <taxon>Venturiales</taxon>
        <taxon>Cylindrosympodiaceae</taxon>
        <taxon>Tothia</taxon>
    </lineage>
</organism>
<feature type="compositionally biased region" description="Basic and acidic residues" evidence="1">
    <location>
        <begin position="223"/>
        <end position="259"/>
    </location>
</feature>
<dbReference type="Proteomes" id="UP000800235">
    <property type="component" value="Unassembled WGS sequence"/>
</dbReference>
<comment type="caution">
    <text evidence="2">The sequence shown here is derived from an EMBL/GenBank/DDBJ whole genome shotgun (WGS) entry which is preliminary data.</text>
</comment>